<organism evidence="2 3">
    <name type="scientific">Aspergillus tamarii</name>
    <dbReference type="NCBI Taxonomy" id="41984"/>
    <lineage>
        <taxon>Eukaryota</taxon>
        <taxon>Fungi</taxon>
        <taxon>Dikarya</taxon>
        <taxon>Ascomycota</taxon>
        <taxon>Pezizomycotina</taxon>
        <taxon>Eurotiomycetes</taxon>
        <taxon>Eurotiomycetidae</taxon>
        <taxon>Eurotiales</taxon>
        <taxon>Aspergillaceae</taxon>
        <taxon>Aspergillus</taxon>
        <taxon>Aspergillus subgen. Circumdati</taxon>
    </lineage>
</organism>
<dbReference type="AlphaFoldDB" id="A0A5N6V9Z1"/>
<name>A0A5N6V9Z1_ASPTM</name>
<accession>A0A5N6V9Z1</accession>
<evidence type="ECO:0000313" key="2">
    <source>
        <dbReference type="EMBL" id="KAE8167557.1"/>
    </source>
</evidence>
<protein>
    <submittedName>
        <fullName evidence="2">Uncharacterized protein</fullName>
    </submittedName>
</protein>
<reference evidence="2 3" key="1">
    <citation type="submission" date="2019-04" db="EMBL/GenBank/DDBJ databases">
        <title>Friends and foes A comparative genomics study of 23 Aspergillus species from section Flavi.</title>
        <authorList>
            <consortium name="DOE Joint Genome Institute"/>
            <person name="Kjaerbolling I."/>
            <person name="Vesth T."/>
            <person name="Frisvad J.C."/>
            <person name="Nybo J.L."/>
            <person name="Theobald S."/>
            <person name="Kildgaard S."/>
            <person name="Isbrandt T."/>
            <person name="Kuo A."/>
            <person name="Sato A."/>
            <person name="Lyhne E.K."/>
            <person name="Kogle M.E."/>
            <person name="Wiebenga A."/>
            <person name="Kun R.S."/>
            <person name="Lubbers R.J."/>
            <person name="Makela M.R."/>
            <person name="Barry K."/>
            <person name="Chovatia M."/>
            <person name="Clum A."/>
            <person name="Daum C."/>
            <person name="Haridas S."/>
            <person name="He G."/>
            <person name="LaButti K."/>
            <person name="Lipzen A."/>
            <person name="Mondo S."/>
            <person name="Riley R."/>
            <person name="Salamov A."/>
            <person name="Simmons B.A."/>
            <person name="Magnuson J.K."/>
            <person name="Henrissat B."/>
            <person name="Mortensen U.H."/>
            <person name="Larsen T.O."/>
            <person name="Devries R.P."/>
            <person name="Grigoriev I.V."/>
            <person name="Machida M."/>
            <person name="Baker S.E."/>
            <person name="Andersen M.R."/>
        </authorList>
    </citation>
    <scope>NUCLEOTIDE SEQUENCE [LARGE SCALE GENOMIC DNA]</scope>
    <source>
        <strain evidence="2 3">CBS 117626</strain>
    </source>
</reference>
<dbReference type="OrthoDB" id="3200163at2759"/>
<feature type="region of interest" description="Disordered" evidence="1">
    <location>
        <begin position="290"/>
        <end position="317"/>
    </location>
</feature>
<dbReference type="Proteomes" id="UP000326950">
    <property type="component" value="Unassembled WGS sequence"/>
</dbReference>
<sequence>MERSRRFPNRKNTFKYFCNTLLNLEALSPAQSYNEETIACRKILEQLLRMVDSTKGNGKPRIVSNFKAAARTMKIKHRVEQLNRQLDCSIQGLQLRLGVRQTEGLESLRDEIESLTLLLKQPLEPSHSLKPKYLGYPWETGTPDQHILIDDGLDPCYFLPLDFCSAPKAFLKLLQHKFQHKHLPGLDLVKNAHLEIWSWDGRTKLDSDTWSIHITSGKGLKVSFVMSTFSGFDHYKCIRCGEKQVENVKRRTYTTCSRCRLESRWVEPGDILYETQDVVAIPITGEALPAPISGKSSQQQKQSNPMQPEKSNGDKSSIESVCRRLTMKWEPLVNITHRYLHCRCIMRRGTPSSFTPEFTNLVEDMCPRHNNEGIVRADYGDQDYHQDPYFKQFGGYNTFRAMVLLFFPGVYLNILRQQSFIADDERESVVHDLYTAMQRLGSTLKDAIDSYRVEVYRAAQLAGVELPDDVLNFLREQDEKQPEDEVVEMARKMDFSRTSFLPDSVVRDVEDIQCGR</sequence>
<feature type="compositionally biased region" description="Low complexity" evidence="1">
    <location>
        <begin position="293"/>
        <end position="303"/>
    </location>
</feature>
<gene>
    <name evidence="2" type="ORF">BDV40DRAFT_295657</name>
</gene>
<evidence type="ECO:0000313" key="3">
    <source>
        <dbReference type="Proteomes" id="UP000326950"/>
    </source>
</evidence>
<keyword evidence="3" id="KW-1185">Reference proteome</keyword>
<proteinExistence type="predicted"/>
<dbReference type="EMBL" id="ML738589">
    <property type="protein sequence ID" value="KAE8167557.1"/>
    <property type="molecule type" value="Genomic_DNA"/>
</dbReference>
<evidence type="ECO:0000256" key="1">
    <source>
        <dbReference type="SAM" id="MobiDB-lite"/>
    </source>
</evidence>